<evidence type="ECO:0000256" key="8">
    <source>
        <dbReference type="SAM" id="SignalP"/>
    </source>
</evidence>
<feature type="chain" id="PRO_5025410420" evidence="8">
    <location>
        <begin position="20"/>
        <end position="1296"/>
    </location>
</feature>
<dbReference type="EMBL" id="LR743507">
    <property type="protein sequence ID" value="CAA2099703.1"/>
    <property type="molecule type" value="Genomic_DNA"/>
</dbReference>
<dbReference type="GO" id="GO:0009289">
    <property type="term" value="C:pilus"/>
    <property type="evidence" value="ECO:0007669"/>
    <property type="project" value="UniProtKB-SubCell"/>
</dbReference>
<feature type="signal peptide" evidence="8">
    <location>
        <begin position="1"/>
        <end position="19"/>
    </location>
</feature>
<name>A0A679IVZ4_VARPD</name>
<keyword evidence="3" id="KW-1029">Fimbrium biogenesis</keyword>
<evidence type="ECO:0000256" key="5">
    <source>
        <dbReference type="ARBA" id="ARBA00022837"/>
    </source>
</evidence>
<keyword evidence="4" id="KW-0479">Metal-binding</keyword>
<gene>
    <name evidence="10" type="primary">pilY1</name>
    <name evidence="10" type="ORF">VVAX_00371</name>
</gene>
<dbReference type="GO" id="GO:0046872">
    <property type="term" value="F:metal ion binding"/>
    <property type="evidence" value="ECO:0007669"/>
    <property type="project" value="UniProtKB-KW"/>
</dbReference>
<evidence type="ECO:0000256" key="7">
    <source>
        <dbReference type="SAM" id="MobiDB-lite"/>
    </source>
</evidence>
<feature type="compositionally biased region" description="Low complexity" evidence="7">
    <location>
        <begin position="422"/>
        <end position="442"/>
    </location>
</feature>
<keyword evidence="6" id="KW-0281">Fimbrium</keyword>
<dbReference type="InterPro" id="IPR008707">
    <property type="entry name" value="B-propeller_PilY1"/>
</dbReference>
<proteinExistence type="inferred from homology"/>
<evidence type="ECO:0000256" key="3">
    <source>
        <dbReference type="ARBA" id="ARBA00022558"/>
    </source>
</evidence>
<comment type="subcellular location">
    <subcellularLocation>
        <location evidence="1">Fimbrium</location>
    </subcellularLocation>
</comment>
<keyword evidence="8" id="KW-0732">Signal</keyword>
<dbReference type="InterPro" id="IPR036465">
    <property type="entry name" value="vWFA_dom_sf"/>
</dbReference>
<evidence type="ECO:0000256" key="2">
    <source>
        <dbReference type="ARBA" id="ARBA00008387"/>
    </source>
</evidence>
<sequence>MLRLIGATLLAGIVPAAMAATTDIAAQPLATLPTVQAKPNLLFILDNSGSMGNAYMPDEMNSNGRYGYWSSQCNGVAFDETLSYAPPVNADGTSFPNATFTSAWSDGYAQSGSDNLNNNTYYVYSGTQPAMGWTYSKSDGNVDSSTTFYKECQSGLGKTPGSNVFTLKTITTSDTAALKQKYANWYAYYRTRRLLMRTAAGKALQVLGSGYRVGFTTISNTGVTNNGGFQEVLDFDATQKATFYTKLYAASGSGTTPLRGALSKAGRYFAKQVPGQTTDPVQYSCQRNYALLSTDGYWNTGSENSSYGAFKLDGSTAVGQQDGAEDRPMRDGTYTQKTAVTPTTSVELQNVVTVSTTPTPWTRYVWGVAKTTSTCSGTANRYAVSRITQTRTESVESTKTVVNRLTTTSTRTVITRDDVLISDSTSTGNTTTQQVSSTTAQTGDTYSGWVTSATSADSCLTATNLNNFGLTAGSTYYTNSNTVNASATKTTDNTYAGTSGRAGTVAVVGPTTTSQGTTVTTGDTTTTVVNATGVADTLADVAEYYYNTDLRTSALGNCRSGSSGEDTCSNNLKGAGRDSATWQHMTTFTIGLGVNGTLAYDRNYLAQATGDYINLVKGIVSWPTPEVSSNGGDARNIDDLWHAAVNGRGQYYSALNAAALAEAITGVVNTIQEVHGSASSASTSALELVAGDNNQVYKASYTTKSWTGDLEAYTLNGTDATIGTTPLWSAQALLDAAAPTSRKIYYKQPSTTTLRAFNWTNLNTDGYGARFSNLCTQAVVASQCASLSTADKNAANTGEKLVDYLRGVRTFEAASTTNSTTAALYRKRTHVLGDIINGAPVYVGKPPFSYADAGYAAFVTSKATRKPVVYVAANDGMLHAFSAGSSDGGTELWSYVPSHVIPNLYKLADASYESKHQYYVDGAPVMADIKVGSTWKTILVGGLNSGGNGYYALDITDPENPLALWEFTNANMGLTYGNPVVTKQADGTWVVAFTSGYNNTGGDGLGHLYVVNASTGALIHDLPTTAGSAASPSGLSKINAWIDVTSDNTTKRFYGGDLQGNLWRFDIDNLVLPHQSAMLLAKFQVDASTLQPITTKPETAEVDGKPIIVVATGRYLGASDVEDTTQQTIYAVKDNLTDAGWGDVRADTTNMVRQTLTATGTTATITNNPVNWSNKGGWWVDLPHSRERVSTNMGLQFSTLAIVSAIPSGDACASGGSSWRYYLNVTNGGVLTTTAVGTQWSSDALVVGLGWVKLSNGNVRVLIQDSTGKVTPDTPPTTSSSGAGSVRRTSWRELTD</sequence>
<evidence type="ECO:0000256" key="6">
    <source>
        <dbReference type="ARBA" id="ARBA00023263"/>
    </source>
</evidence>
<comment type="similarity">
    <text evidence="2">Belongs to the PilY1 family.</text>
</comment>
<organism evidence="10">
    <name type="scientific">Variovorax paradoxus</name>
    <dbReference type="NCBI Taxonomy" id="34073"/>
    <lineage>
        <taxon>Bacteria</taxon>
        <taxon>Pseudomonadati</taxon>
        <taxon>Pseudomonadota</taxon>
        <taxon>Betaproteobacteria</taxon>
        <taxon>Burkholderiales</taxon>
        <taxon>Comamonadaceae</taxon>
        <taxon>Variovorax</taxon>
    </lineage>
</organism>
<evidence type="ECO:0000256" key="1">
    <source>
        <dbReference type="ARBA" id="ARBA00004561"/>
    </source>
</evidence>
<accession>A0A679IVZ4</accession>
<evidence type="ECO:0000259" key="9">
    <source>
        <dbReference type="Pfam" id="PF05567"/>
    </source>
</evidence>
<dbReference type="InterPro" id="IPR011047">
    <property type="entry name" value="Quinoprotein_ADH-like_sf"/>
</dbReference>
<evidence type="ECO:0000313" key="10">
    <source>
        <dbReference type="EMBL" id="CAA2099703.1"/>
    </source>
</evidence>
<dbReference type="Gene3D" id="3.40.50.410">
    <property type="entry name" value="von Willebrand factor, type A domain"/>
    <property type="match status" value="1"/>
</dbReference>
<protein>
    <submittedName>
        <fullName evidence="10">Type IV pilus biogenesis factor PilY1</fullName>
    </submittedName>
</protein>
<reference evidence="10" key="1">
    <citation type="submission" date="2019-12" db="EMBL/GenBank/DDBJ databases">
        <authorList>
            <person name="Cremers G."/>
        </authorList>
    </citation>
    <scope>NUCLEOTIDE SEQUENCE</scope>
    <source>
        <strain evidence="10">Vvax</strain>
    </source>
</reference>
<keyword evidence="5" id="KW-0106">Calcium</keyword>
<dbReference type="SUPFAM" id="SSF50998">
    <property type="entry name" value="Quinoprotein alcohol dehydrogenase-like"/>
    <property type="match status" value="1"/>
</dbReference>
<feature type="region of interest" description="Disordered" evidence="7">
    <location>
        <begin position="422"/>
        <end position="443"/>
    </location>
</feature>
<feature type="region of interest" description="Disordered" evidence="7">
    <location>
        <begin position="1266"/>
        <end position="1296"/>
    </location>
</feature>
<feature type="domain" description="PilY1 beta-propeller" evidence="9">
    <location>
        <begin position="832"/>
        <end position="1158"/>
    </location>
</feature>
<evidence type="ECO:0000256" key="4">
    <source>
        <dbReference type="ARBA" id="ARBA00022723"/>
    </source>
</evidence>
<dbReference type="Pfam" id="PF05567">
    <property type="entry name" value="T4P_PilY1"/>
    <property type="match status" value="1"/>
</dbReference>